<name>A0A0V8QIV5_9FIRM</name>
<dbReference type="EMBL" id="LNAM01000007">
    <property type="protein sequence ID" value="KSV60480.1"/>
    <property type="molecule type" value="Genomic_DNA"/>
</dbReference>
<feature type="coiled-coil region" evidence="1">
    <location>
        <begin position="140"/>
        <end position="174"/>
    </location>
</feature>
<proteinExistence type="predicted"/>
<accession>A0A0V8QIV5</accession>
<comment type="caution">
    <text evidence="2">The sequence shown here is derived from an EMBL/GenBank/DDBJ whole genome shotgun (WGS) entry which is preliminary data.</text>
</comment>
<protein>
    <submittedName>
        <fullName evidence="2">Uncharacterized protein</fullName>
    </submittedName>
</protein>
<dbReference type="STRING" id="290052.ASU35_16745"/>
<dbReference type="AlphaFoldDB" id="A0A0V8QIV5"/>
<reference evidence="2 3" key="1">
    <citation type="submission" date="2015-11" db="EMBL/GenBank/DDBJ databases">
        <title>Butyribacter intestini gen. nov., sp. nov., a butyric acid-producing bacterium of the family Lachnospiraceae isolated from the human faeces.</title>
        <authorList>
            <person name="Zou Y."/>
            <person name="Xue W."/>
            <person name="Luo G."/>
            <person name="Lv M."/>
        </authorList>
    </citation>
    <scope>NUCLEOTIDE SEQUENCE [LARGE SCALE GENOMIC DNA]</scope>
    <source>
        <strain evidence="2 3">ACET-33324</strain>
    </source>
</reference>
<evidence type="ECO:0000313" key="3">
    <source>
        <dbReference type="Proteomes" id="UP000054874"/>
    </source>
</evidence>
<organism evidence="2 3">
    <name type="scientific">Acetivibrio ethanolgignens</name>
    <dbReference type="NCBI Taxonomy" id="290052"/>
    <lineage>
        <taxon>Bacteria</taxon>
        <taxon>Bacillati</taxon>
        <taxon>Bacillota</taxon>
        <taxon>Clostridia</taxon>
        <taxon>Eubacteriales</taxon>
        <taxon>Oscillospiraceae</taxon>
        <taxon>Acetivibrio</taxon>
    </lineage>
</organism>
<evidence type="ECO:0000313" key="2">
    <source>
        <dbReference type="EMBL" id="KSV60480.1"/>
    </source>
</evidence>
<dbReference type="RefSeq" id="WP_058351337.1">
    <property type="nucleotide sequence ID" value="NZ_CABMMD010000007.1"/>
</dbReference>
<dbReference type="Proteomes" id="UP000054874">
    <property type="component" value="Unassembled WGS sequence"/>
</dbReference>
<evidence type="ECO:0000256" key="1">
    <source>
        <dbReference type="SAM" id="Coils"/>
    </source>
</evidence>
<sequence>MGLFTDVLDWASDKVQTMTGEKERRERVAEIKKTYDDFKDQVSSNVNSVNSSIEELNGSIKELNDFRAGNVSKNIEFLGEFLGHFGNVKMIGDYAEEETACYVAVPEHRFISIEDYIQDIDWSKGDVFINSFFLSPLGMKKKTQAQNLSMQEQLNSLKLEAEQTILELKNLKFAAEQDKKIAELYIFCVERIICYIEKVIIPEMDLVEAFFQALTIKNRIISDNSLKNVEFRNNIDLIRDTQFQDHYQFVRNTFLFYVIACKIYNTPVLTNLLKGTTSENDLNEINKEKDVLETQMNNVNQFLIFKREEA</sequence>
<keyword evidence="1" id="KW-0175">Coiled coil</keyword>
<dbReference type="OrthoDB" id="2986762at2"/>
<keyword evidence="3" id="KW-1185">Reference proteome</keyword>
<gene>
    <name evidence="2" type="ORF">ASU35_16745</name>
</gene>